<proteinExistence type="predicted"/>
<name>A0ABY4N302_9MICO</name>
<protein>
    <submittedName>
        <fullName evidence="1">DUF3107 domain-containing protein</fullName>
    </submittedName>
</protein>
<gene>
    <name evidence="1" type="ORF">M3M28_05105</name>
</gene>
<dbReference type="EMBL" id="CP097160">
    <property type="protein sequence ID" value="UQN15832.1"/>
    <property type="molecule type" value="Genomic_DNA"/>
</dbReference>
<accession>A0ABY4N302</accession>
<dbReference type="InterPro" id="IPR021456">
    <property type="entry name" value="DUF3107"/>
</dbReference>
<evidence type="ECO:0000313" key="1">
    <source>
        <dbReference type="EMBL" id="UQN15832.1"/>
    </source>
</evidence>
<sequence length="74" mass="8189">MELRIGILHSPRELAFETNQTAAEVEQALADAVASDNGIARFTDDRDRVFLVNAEKIAFVEIGEEAQRRVGFVA</sequence>
<reference evidence="1" key="1">
    <citation type="submission" date="2022-05" db="EMBL/GenBank/DDBJ databases">
        <title>Complete genome sequence of toluene-degrading Gulosibacter sediminis strain ACHW.36C.</title>
        <authorList>
            <person name="Wai A.C."/>
            <person name="Lai G.K."/>
            <person name="Griffin S.D."/>
            <person name="Leung F.C."/>
        </authorList>
    </citation>
    <scope>NUCLEOTIDE SEQUENCE [LARGE SCALE GENOMIC DNA]</scope>
    <source>
        <strain evidence="1">ACHW.36C</strain>
    </source>
</reference>
<dbReference type="Pfam" id="PF11305">
    <property type="entry name" value="DUF3107"/>
    <property type="match status" value="1"/>
</dbReference>
<organism evidence="1">
    <name type="scientific">Gulosibacter sediminis</name>
    <dbReference type="NCBI Taxonomy" id="1729695"/>
    <lineage>
        <taxon>Bacteria</taxon>
        <taxon>Bacillati</taxon>
        <taxon>Actinomycetota</taxon>
        <taxon>Actinomycetes</taxon>
        <taxon>Micrococcales</taxon>
        <taxon>Microbacteriaceae</taxon>
        <taxon>Gulosibacter</taxon>
    </lineage>
</organism>